<keyword evidence="2" id="KW-0472">Membrane</keyword>
<feature type="compositionally biased region" description="Polar residues" evidence="1">
    <location>
        <begin position="70"/>
        <end position="81"/>
    </location>
</feature>
<feature type="region of interest" description="Disordered" evidence="1">
    <location>
        <begin position="1"/>
        <end position="147"/>
    </location>
</feature>
<sequence length="404" mass="44361">MAWKLHPSDEPMIDPFNAPDPVMPTDEPSLEAPDSSDGSERLRKHELQRRLERARAEASRGHRAPEHRSSLYTSPTESSQGPVDAPAPSSATSSAAQRTAPDTADESSWLGTSSSSSSRKRRSGHRDRHTWHRTAEARRAAARQANPGNRAHVRRLMIYIIVIVIILSGAIGPLFVACSAVTGDLFDQVFDSGTASDADIYDDYDDTDADSPDYEITGTLASDAEESATMLTQERLDSAIAGTNEETLQIAEDAFTQAFETYSGLTPDEAGIDARAVAERVLANLSYNDLIAYAYTETSDAGYDIDCTVYYSIETPQIDDIAYDLRWNTPSSIWETYRETGVLDEESREALAAELESILADLGSNRTEYSTYLEFTGTAQQDGSGLELELDQDVWESEMGWIIG</sequence>
<dbReference type="RefSeq" id="WP_144688819.1">
    <property type="nucleotide sequence ID" value="NZ_VLLQ01000012.1"/>
</dbReference>
<comment type="caution">
    <text evidence="3">The sequence shown here is derived from an EMBL/GenBank/DDBJ whole genome shotgun (WGS) entry which is preliminary data.</text>
</comment>
<name>A0A7K0GBF0_9ACTN</name>
<dbReference type="EMBL" id="VTFZ01000013">
    <property type="protein sequence ID" value="MRX80774.1"/>
    <property type="molecule type" value="Genomic_DNA"/>
</dbReference>
<dbReference type="AlphaFoldDB" id="A0A7K0GBF0"/>
<feature type="compositionally biased region" description="Low complexity" evidence="1">
    <location>
        <begin position="86"/>
        <end position="117"/>
    </location>
</feature>
<feature type="compositionally biased region" description="Basic residues" evidence="1">
    <location>
        <begin position="118"/>
        <end position="132"/>
    </location>
</feature>
<reference evidence="4" key="1">
    <citation type="submission" date="2019-08" db="EMBL/GenBank/DDBJ databases">
        <title>Arthrobacter sp. nov., isolated from plateau pika and Tibetan wild ass.</title>
        <authorList>
            <person name="Ge Y."/>
        </authorList>
    </citation>
    <scope>NUCLEOTIDE SEQUENCE [LARGE SCALE GENOMIC DNA]</scope>
    <source>
        <strain evidence="4">HF-1365</strain>
    </source>
</reference>
<protein>
    <submittedName>
        <fullName evidence="3">Uncharacterized protein</fullName>
    </submittedName>
</protein>
<feature type="compositionally biased region" description="Basic and acidic residues" evidence="1">
    <location>
        <begin position="38"/>
        <end position="69"/>
    </location>
</feature>
<organism evidence="3 4">
    <name type="scientific">Enorma shizhengliae</name>
    <dbReference type="NCBI Taxonomy" id="2606615"/>
    <lineage>
        <taxon>Bacteria</taxon>
        <taxon>Bacillati</taxon>
        <taxon>Actinomycetota</taxon>
        <taxon>Coriobacteriia</taxon>
        <taxon>Coriobacteriales</taxon>
        <taxon>Coriobacteriaceae</taxon>
        <taxon>Enorma</taxon>
    </lineage>
</organism>
<evidence type="ECO:0000313" key="4">
    <source>
        <dbReference type="Proteomes" id="UP000470010"/>
    </source>
</evidence>
<evidence type="ECO:0000256" key="1">
    <source>
        <dbReference type="SAM" id="MobiDB-lite"/>
    </source>
</evidence>
<keyword evidence="2" id="KW-1133">Transmembrane helix</keyword>
<evidence type="ECO:0000256" key="2">
    <source>
        <dbReference type="SAM" id="Phobius"/>
    </source>
</evidence>
<gene>
    <name evidence="3" type="ORF">GJE22_09280</name>
</gene>
<feature type="transmembrane region" description="Helical" evidence="2">
    <location>
        <begin position="156"/>
        <end position="176"/>
    </location>
</feature>
<dbReference type="Proteomes" id="UP000470010">
    <property type="component" value="Unassembled WGS sequence"/>
</dbReference>
<accession>A0A7K0GBF0</accession>
<keyword evidence="2" id="KW-0812">Transmembrane</keyword>
<keyword evidence="4" id="KW-1185">Reference proteome</keyword>
<evidence type="ECO:0000313" key="3">
    <source>
        <dbReference type="EMBL" id="MRX80774.1"/>
    </source>
</evidence>
<proteinExistence type="predicted"/>